<sequence length="136" mass="15108">MPEKQLEACSTVGQCTRTSLRERVSLMTCATHLLSTFLLMSKCASNDLSGITARWVYYPTTINANRFSSILSLMICPTQIACIPGLNAHQVHDGYSMESSFEPTILKPRSYHMSTETPLSSADTFSSRYKSSSIIR</sequence>
<dbReference type="Proteomes" id="UP000499080">
    <property type="component" value="Unassembled WGS sequence"/>
</dbReference>
<dbReference type="AlphaFoldDB" id="A0A4Y2FZ51"/>
<proteinExistence type="predicted"/>
<organism evidence="1 2">
    <name type="scientific">Araneus ventricosus</name>
    <name type="common">Orbweaver spider</name>
    <name type="synonym">Epeira ventricosa</name>
    <dbReference type="NCBI Taxonomy" id="182803"/>
    <lineage>
        <taxon>Eukaryota</taxon>
        <taxon>Metazoa</taxon>
        <taxon>Ecdysozoa</taxon>
        <taxon>Arthropoda</taxon>
        <taxon>Chelicerata</taxon>
        <taxon>Arachnida</taxon>
        <taxon>Araneae</taxon>
        <taxon>Araneomorphae</taxon>
        <taxon>Entelegynae</taxon>
        <taxon>Araneoidea</taxon>
        <taxon>Araneidae</taxon>
        <taxon>Araneus</taxon>
    </lineage>
</organism>
<accession>A0A4Y2FZ51</accession>
<name>A0A4Y2FZ51_ARAVE</name>
<comment type="caution">
    <text evidence="1">The sequence shown here is derived from an EMBL/GenBank/DDBJ whole genome shotgun (WGS) entry which is preliminary data.</text>
</comment>
<reference evidence="1 2" key="1">
    <citation type="journal article" date="2019" name="Sci. Rep.">
        <title>Orb-weaving spider Araneus ventricosus genome elucidates the spidroin gene catalogue.</title>
        <authorList>
            <person name="Kono N."/>
            <person name="Nakamura H."/>
            <person name="Ohtoshi R."/>
            <person name="Moran D.A.P."/>
            <person name="Shinohara A."/>
            <person name="Yoshida Y."/>
            <person name="Fujiwara M."/>
            <person name="Mori M."/>
            <person name="Tomita M."/>
            <person name="Arakawa K."/>
        </authorList>
    </citation>
    <scope>NUCLEOTIDE SEQUENCE [LARGE SCALE GENOMIC DNA]</scope>
</reference>
<gene>
    <name evidence="1" type="ORF">AVEN_237901_1</name>
</gene>
<evidence type="ECO:0000313" key="2">
    <source>
        <dbReference type="Proteomes" id="UP000499080"/>
    </source>
</evidence>
<evidence type="ECO:0000313" key="1">
    <source>
        <dbReference type="EMBL" id="GBM45658.1"/>
    </source>
</evidence>
<keyword evidence="2" id="KW-1185">Reference proteome</keyword>
<protein>
    <submittedName>
        <fullName evidence="1">Uncharacterized protein</fullName>
    </submittedName>
</protein>
<dbReference type="EMBL" id="BGPR01001107">
    <property type="protein sequence ID" value="GBM45658.1"/>
    <property type="molecule type" value="Genomic_DNA"/>
</dbReference>